<keyword evidence="4" id="KW-1185">Reference proteome</keyword>
<evidence type="ECO:0000259" key="1">
    <source>
        <dbReference type="Pfam" id="PF07075"/>
    </source>
</evidence>
<evidence type="ECO:0000259" key="2">
    <source>
        <dbReference type="Pfam" id="PF20732"/>
    </source>
</evidence>
<dbReference type="AlphaFoldDB" id="A0A975FN57"/>
<dbReference type="PANTHER" id="PTHR42915:SF1">
    <property type="entry name" value="PEPTIDOGLYCAN BETA-N-ACETYLMURAMIDASE NAMZ"/>
    <property type="match status" value="1"/>
</dbReference>
<sequence length="386" mass="41996">MHVRTGLERLLADPDLVPGRRWGMLTNYTATTTDLEFAPAAIRRVTDRLVALLGPEHGVRGAVQAGFSEQTAVDDETGLPIADTYRHVGADLDRLIASHDLDVIVADLQDVGTRFYTYAWSVIDCMRSAARLGIPFVVLDRPNPIGGGAAGPGLVPECASFVGREDIPIRHGMTLGELAREIAARDAASGNPSDVTVIEMRRWRHRMTWADTGLPWVMPSPNMPTPDTARAFPCTGLFEGTNLSEGRGTTRPFELVGAPWLPVTFADELNARELPGVRFRRADFTPTFSKHAGEHCVAVQVHVTDHGAFEPVRTGVSMLHALHERCPDEFAWLQPGRGQPATRFFVDLLWGSEQLRTGLADGASVDDVLVRSPLAAANLTGPLYPA</sequence>
<dbReference type="GO" id="GO:0033922">
    <property type="term" value="F:peptidoglycan beta-N-acetylmuramidase activity"/>
    <property type="evidence" value="ECO:0007669"/>
    <property type="project" value="InterPro"/>
</dbReference>
<protein>
    <submittedName>
        <fullName evidence="3">DUF1343 domain-containing protein</fullName>
    </submittedName>
</protein>
<evidence type="ECO:0000313" key="3">
    <source>
        <dbReference type="EMBL" id="QTX04081.1"/>
    </source>
</evidence>
<dbReference type="Pfam" id="PF20732">
    <property type="entry name" value="NamZ_C"/>
    <property type="match status" value="1"/>
</dbReference>
<dbReference type="Proteomes" id="UP000671914">
    <property type="component" value="Chromosome"/>
</dbReference>
<dbReference type="Gene3D" id="3.40.50.12170">
    <property type="entry name" value="Uncharacterised protein PF07075, DUF1343"/>
    <property type="match status" value="1"/>
</dbReference>
<reference evidence="3" key="1">
    <citation type="submission" date="2021-03" db="EMBL/GenBank/DDBJ databases">
        <title>Agromyces archimandritus sp. nov., isolated from the cockroach Archimandrita tessellata.</title>
        <authorList>
            <person name="Guzman J."/>
            <person name="Ortuzar M."/>
            <person name="Poehlein A."/>
            <person name="Daniel R."/>
            <person name="Trujillo M."/>
            <person name="Vilcinskas A."/>
        </authorList>
    </citation>
    <scope>NUCLEOTIDE SEQUENCE</scope>
    <source>
        <strain evidence="3">G127AT</strain>
    </source>
</reference>
<dbReference type="InterPro" id="IPR048502">
    <property type="entry name" value="NamZ_N"/>
</dbReference>
<feature type="domain" description="Peptidoglycan beta-N-acetylmuramidase NamZ C-terminal" evidence="2">
    <location>
        <begin position="231"/>
        <end position="368"/>
    </location>
</feature>
<evidence type="ECO:0000313" key="4">
    <source>
        <dbReference type="Proteomes" id="UP000671914"/>
    </source>
</evidence>
<dbReference type="KEGG" id="aarc:G127AT_12370"/>
<dbReference type="Gene3D" id="3.90.1150.140">
    <property type="match status" value="1"/>
</dbReference>
<dbReference type="PANTHER" id="PTHR42915">
    <property type="entry name" value="HYPOTHETICAL 460 KDA PROTEIN IN FEUA-SIGW INTERGENIC REGION [PRECURSOR]"/>
    <property type="match status" value="1"/>
</dbReference>
<feature type="domain" description="Peptidoglycan beta-N-acetylmuramidase NamZ N-terminal" evidence="1">
    <location>
        <begin position="23"/>
        <end position="226"/>
    </location>
</feature>
<organism evidence="3 4">
    <name type="scientific">Agromyces archimandritae</name>
    <dbReference type="NCBI Taxonomy" id="2781962"/>
    <lineage>
        <taxon>Bacteria</taxon>
        <taxon>Bacillati</taxon>
        <taxon>Actinomycetota</taxon>
        <taxon>Actinomycetes</taxon>
        <taxon>Micrococcales</taxon>
        <taxon>Microbacteriaceae</taxon>
        <taxon>Agromyces</taxon>
    </lineage>
</organism>
<gene>
    <name evidence="3" type="ORF">G127AT_12370</name>
</gene>
<dbReference type="EMBL" id="CP071696">
    <property type="protein sequence ID" value="QTX04081.1"/>
    <property type="molecule type" value="Genomic_DNA"/>
</dbReference>
<proteinExistence type="predicted"/>
<dbReference type="RefSeq" id="WP_210897322.1">
    <property type="nucleotide sequence ID" value="NZ_CP071696.1"/>
</dbReference>
<dbReference type="PIRSF" id="PIRSF016719">
    <property type="entry name" value="UCP016719"/>
    <property type="match status" value="1"/>
</dbReference>
<name>A0A975FN57_9MICO</name>
<accession>A0A975FN57</accession>
<dbReference type="InterPro" id="IPR048503">
    <property type="entry name" value="NamZ_C"/>
</dbReference>
<dbReference type="Pfam" id="PF07075">
    <property type="entry name" value="NamZ_N"/>
    <property type="match status" value="1"/>
</dbReference>
<dbReference type="InterPro" id="IPR008302">
    <property type="entry name" value="NamZ"/>
</dbReference>